<evidence type="ECO:0000256" key="5">
    <source>
        <dbReference type="ARBA" id="ARBA00023170"/>
    </source>
</evidence>
<evidence type="ECO:0000256" key="6">
    <source>
        <dbReference type="ARBA" id="ARBA00023180"/>
    </source>
</evidence>
<sequence>MMCLLIKTLNTSNKIMLWTFFIVCLSLGVDAQYDWHSRDAFDEIRVKIDKVSADNCPIQHLGDLYLSDDSVSHLPDIKDININPVFPNRTNLLHLHNMAMSRSFFWSYILQSRFIRPAINDTYDPGMMYYFLSTVADVSANPYINASAIYFAPNSSYSPSYRGFFNKTMPLFAPRTFRADDFNDPIHLEKLSTLNTFTVQDLGGVPKESLSLDYTSDYYRINEWYKKWLPDQVGLNPSRNQVRFKHKTDQGQNQQSWDMIWLVSSQLGSLRVGADEFPGPVKWTRPYFDCGRSNKWLVAAVVPIADIYPRHTSFRHIEYPTTAFYYSFGLYA</sequence>
<organism evidence="9">
    <name type="scientific">Timema cristinae</name>
    <name type="common">Walking stick</name>
    <dbReference type="NCBI Taxonomy" id="61476"/>
    <lineage>
        <taxon>Eukaryota</taxon>
        <taxon>Metazoa</taxon>
        <taxon>Ecdysozoa</taxon>
        <taxon>Arthropoda</taxon>
        <taxon>Hexapoda</taxon>
        <taxon>Insecta</taxon>
        <taxon>Pterygota</taxon>
        <taxon>Neoptera</taxon>
        <taxon>Polyneoptera</taxon>
        <taxon>Phasmatodea</taxon>
        <taxon>Timematodea</taxon>
        <taxon>Timematoidea</taxon>
        <taxon>Timematidae</taxon>
        <taxon>Timema</taxon>
    </lineage>
</organism>
<evidence type="ECO:0000256" key="2">
    <source>
        <dbReference type="ARBA" id="ARBA00007242"/>
    </source>
</evidence>
<keyword evidence="6" id="KW-0325">Glycoprotein</keyword>
<protein>
    <submittedName>
        <fullName evidence="9">Uncharacterized protein</fullName>
    </submittedName>
</protein>
<feature type="chain" id="PRO_5031495589" evidence="8">
    <location>
        <begin position="32"/>
        <end position="332"/>
    </location>
</feature>
<name>A0A7R9H1P2_TIMCR</name>
<keyword evidence="8" id="KW-0732">Signal</keyword>
<keyword evidence="3" id="KW-1003">Cell membrane</keyword>
<feature type="signal peptide" evidence="8">
    <location>
        <begin position="1"/>
        <end position="31"/>
    </location>
</feature>
<keyword evidence="5" id="KW-0675">Receptor</keyword>
<evidence type="ECO:0000256" key="3">
    <source>
        <dbReference type="ARBA" id="ARBA00022475"/>
    </source>
</evidence>
<dbReference type="EMBL" id="OC319485">
    <property type="protein sequence ID" value="CAD7405562.1"/>
    <property type="molecule type" value="Genomic_DNA"/>
</dbReference>
<comment type="subcellular location">
    <subcellularLocation>
        <location evidence="1">Cell membrane</location>
        <topology evidence="1">Multi-pass membrane protein</topology>
    </subcellularLocation>
</comment>
<keyword evidence="4" id="KW-0297">G-protein coupled receptor</keyword>
<dbReference type="InterPro" id="IPR043458">
    <property type="entry name" value="GPR158/179"/>
</dbReference>
<keyword evidence="3" id="KW-0472">Membrane</keyword>
<reference evidence="9" key="1">
    <citation type="submission" date="2020-11" db="EMBL/GenBank/DDBJ databases">
        <authorList>
            <person name="Tran Van P."/>
        </authorList>
    </citation>
    <scope>NUCLEOTIDE SEQUENCE</scope>
</reference>
<evidence type="ECO:0000256" key="4">
    <source>
        <dbReference type="ARBA" id="ARBA00023040"/>
    </source>
</evidence>
<dbReference type="PANTHER" id="PTHR32546:SF25">
    <property type="entry name" value="MIP05539P"/>
    <property type="match status" value="1"/>
</dbReference>
<keyword evidence="7" id="KW-0807">Transducer</keyword>
<dbReference type="GO" id="GO:0004930">
    <property type="term" value="F:G protein-coupled receptor activity"/>
    <property type="evidence" value="ECO:0007669"/>
    <property type="project" value="UniProtKB-KW"/>
</dbReference>
<accession>A0A7R9H1P2</accession>
<evidence type="ECO:0000256" key="1">
    <source>
        <dbReference type="ARBA" id="ARBA00004651"/>
    </source>
</evidence>
<evidence type="ECO:0000256" key="8">
    <source>
        <dbReference type="SAM" id="SignalP"/>
    </source>
</evidence>
<dbReference type="AlphaFoldDB" id="A0A7R9H1P2"/>
<comment type="similarity">
    <text evidence="2">Belongs to the G-protein coupled receptor 3 family.</text>
</comment>
<dbReference type="PANTHER" id="PTHR32546">
    <property type="entry name" value="G-PROTEIN COUPLED RECEPTOR 158-RELATED"/>
    <property type="match status" value="1"/>
</dbReference>
<proteinExistence type="inferred from homology"/>
<gene>
    <name evidence="9" type="ORF">TCEB3V08_LOCUS8038</name>
</gene>
<evidence type="ECO:0000256" key="7">
    <source>
        <dbReference type="ARBA" id="ARBA00023224"/>
    </source>
</evidence>
<dbReference type="GO" id="GO:0005886">
    <property type="term" value="C:plasma membrane"/>
    <property type="evidence" value="ECO:0007669"/>
    <property type="project" value="UniProtKB-SubCell"/>
</dbReference>
<evidence type="ECO:0000313" key="9">
    <source>
        <dbReference type="EMBL" id="CAD7405562.1"/>
    </source>
</evidence>